<name>A0A1M7GER7_9RHOB</name>
<accession>A0A1M7GER7</accession>
<evidence type="ECO:0000313" key="2">
    <source>
        <dbReference type="Proteomes" id="UP000183974"/>
    </source>
</evidence>
<evidence type="ECO:0000313" key="1">
    <source>
        <dbReference type="EMBL" id="SHM14608.1"/>
    </source>
</evidence>
<protein>
    <recommendedName>
        <fullName evidence="3">Haloacid dehalogenase-like hydrolase</fullName>
    </recommendedName>
</protein>
<evidence type="ECO:0008006" key="3">
    <source>
        <dbReference type="Google" id="ProtNLM"/>
    </source>
</evidence>
<dbReference type="InterPro" id="IPR023214">
    <property type="entry name" value="HAD_sf"/>
</dbReference>
<dbReference type="STRING" id="337701.SAMN05444398_110133"/>
<dbReference type="OrthoDB" id="9816564at2"/>
<gene>
    <name evidence="1" type="ORF">SAMN05444398_110133</name>
</gene>
<dbReference type="InterPro" id="IPR036412">
    <property type="entry name" value="HAD-like_sf"/>
</dbReference>
<dbReference type="Gene3D" id="3.40.50.1000">
    <property type="entry name" value="HAD superfamily/HAD-like"/>
    <property type="match status" value="1"/>
</dbReference>
<proteinExistence type="predicted"/>
<dbReference type="RefSeq" id="WP_073035779.1">
    <property type="nucleotide sequence ID" value="NZ_BMLR01000011.1"/>
</dbReference>
<sequence length="295" mass="33036">MRDTDVTSLHRFDEIENLLTQAKTGRRDLFSDKDFTARLADRLDRMLDGDRILSMDIFDTLVLRDNSSEITRFYEIGGKMADLATSHTGRDIAQVDAFVARHLGTKATYRASGKIRGCREGSLLEIHATASRILTGGGEMSSPFVEAELEYESARIEPNPFLVDYAARHRARGGRVVLLTDMYMHAEQVTQLLNLLGISSKQYDFLLSSADTKVSKASGGIFRNMQEEMQAAPGEFVHIGDSFRGDVAQPIRQGWQALHLPLAQADILERRKDHAKTATMLRETFNVDIDIAMPK</sequence>
<dbReference type="Proteomes" id="UP000183974">
    <property type="component" value="Unassembled WGS sequence"/>
</dbReference>
<dbReference type="EMBL" id="FRBR01000010">
    <property type="protein sequence ID" value="SHM14608.1"/>
    <property type="molecule type" value="Genomic_DNA"/>
</dbReference>
<dbReference type="AlphaFoldDB" id="A0A1M7GER7"/>
<dbReference type="Pfam" id="PF00702">
    <property type="entry name" value="Hydrolase"/>
    <property type="match status" value="1"/>
</dbReference>
<organism evidence="1 2">
    <name type="scientific">Roseovarius pacificus</name>
    <dbReference type="NCBI Taxonomy" id="337701"/>
    <lineage>
        <taxon>Bacteria</taxon>
        <taxon>Pseudomonadati</taxon>
        <taxon>Pseudomonadota</taxon>
        <taxon>Alphaproteobacteria</taxon>
        <taxon>Rhodobacterales</taxon>
        <taxon>Roseobacteraceae</taxon>
        <taxon>Roseovarius</taxon>
    </lineage>
</organism>
<keyword evidence="2" id="KW-1185">Reference proteome</keyword>
<reference evidence="1 2" key="1">
    <citation type="submission" date="2016-11" db="EMBL/GenBank/DDBJ databases">
        <authorList>
            <person name="Jaros S."/>
            <person name="Januszkiewicz K."/>
            <person name="Wedrychowicz H."/>
        </authorList>
    </citation>
    <scope>NUCLEOTIDE SEQUENCE [LARGE SCALE GENOMIC DNA]</scope>
    <source>
        <strain evidence="1 2">DSM 29589</strain>
    </source>
</reference>
<dbReference type="SUPFAM" id="SSF56784">
    <property type="entry name" value="HAD-like"/>
    <property type="match status" value="1"/>
</dbReference>